<reference evidence="1" key="2">
    <citation type="submission" date="2021-10" db="EMBL/GenBank/DDBJ databases">
        <authorList>
            <person name="Piombo E."/>
        </authorList>
    </citation>
    <scope>NUCLEOTIDE SEQUENCE</scope>
</reference>
<protein>
    <submittedName>
        <fullName evidence="1">Uncharacterized protein</fullName>
    </submittedName>
</protein>
<dbReference type="Proteomes" id="UP000836387">
    <property type="component" value="Unassembled WGS sequence"/>
</dbReference>
<reference evidence="1" key="1">
    <citation type="submission" date="2020-04" db="EMBL/GenBank/DDBJ databases">
        <authorList>
            <person name="Broberg M."/>
        </authorList>
    </citation>
    <scope>NUCLEOTIDE SEQUENCE</scope>
</reference>
<dbReference type="EMBL" id="CADEHS020000527">
    <property type="protein sequence ID" value="CAG9953441.1"/>
    <property type="molecule type" value="Genomic_DNA"/>
</dbReference>
<organism evidence="1 2">
    <name type="scientific">Clonostachys rosea f. rosea IK726</name>
    <dbReference type="NCBI Taxonomy" id="1349383"/>
    <lineage>
        <taxon>Eukaryota</taxon>
        <taxon>Fungi</taxon>
        <taxon>Dikarya</taxon>
        <taxon>Ascomycota</taxon>
        <taxon>Pezizomycotina</taxon>
        <taxon>Sordariomycetes</taxon>
        <taxon>Hypocreomycetidae</taxon>
        <taxon>Hypocreales</taxon>
        <taxon>Bionectriaceae</taxon>
        <taxon>Clonostachys</taxon>
    </lineage>
</organism>
<gene>
    <name evidence="1" type="ORF">CRV2_00019014</name>
</gene>
<evidence type="ECO:0000313" key="2">
    <source>
        <dbReference type="Proteomes" id="UP000836387"/>
    </source>
</evidence>
<proteinExistence type="predicted"/>
<evidence type="ECO:0000313" key="1">
    <source>
        <dbReference type="EMBL" id="CAG9953441.1"/>
    </source>
</evidence>
<name>A0ACA9UJ49_BIOOC</name>
<comment type="caution">
    <text evidence="1">The sequence shown here is derived from an EMBL/GenBank/DDBJ whole genome shotgun (WGS) entry which is preliminary data.</text>
</comment>
<accession>A0ACA9UJ49</accession>
<sequence length="415" mass="46556">MKRHRFFEAQQSAYLEKLNYSPRSIYLFEICHSEGGNIAPRTTILNDSQAIKWLEADESITPTASNSSIYHATPRFTLLLPGTPLSSFVPSSSKDPTLFPDDFDSIPKPRCVPFYRDFFPRVLKKLQLPGSTPWLLQTTSSHLQTYNLDGCRIGMTLRSINRGILAIDFALSLSYNTITGDINALLLGISPEQSNHIRQVIEELTEYALHPAFLPTVLLSCARCLLQRLIAQEHSSMYKFEAGVMGTDVIIINERGIIRDKELNSKELPGLARGILQRVVAWECHTKSLLLQLDAVKSFVTSLERRVKSDAVHECNDVILERLSFLYQEGQQMLLVALLVKDRANMQLAGTYFATPFMVSNGSDQGLFWMVVCPLTIFVFLVAGFLQGDLQAFLSNSWLARCRIGASTFFTESAG</sequence>
<keyword evidence="2" id="KW-1185">Reference proteome</keyword>